<proteinExistence type="predicted"/>
<evidence type="ECO:0000256" key="1">
    <source>
        <dbReference type="SAM" id="MobiDB-lite"/>
    </source>
</evidence>
<organism evidence="2">
    <name type="scientific">Rhizophora mucronata</name>
    <name type="common">Asiatic mangrove</name>
    <dbReference type="NCBI Taxonomy" id="61149"/>
    <lineage>
        <taxon>Eukaryota</taxon>
        <taxon>Viridiplantae</taxon>
        <taxon>Streptophyta</taxon>
        <taxon>Embryophyta</taxon>
        <taxon>Tracheophyta</taxon>
        <taxon>Spermatophyta</taxon>
        <taxon>Magnoliopsida</taxon>
        <taxon>eudicotyledons</taxon>
        <taxon>Gunneridae</taxon>
        <taxon>Pentapetalae</taxon>
        <taxon>rosids</taxon>
        <taxon>fabids</taxon>
        <taxon>Malpighiales</taxon>
        <taxon>Rhizophoraceae</taxon>
        <taxon>Rhizophora</taxon>
    </lineage>
</organism>
<reference evidence="2" key="1">
    <citation type="submission" date="2018-02" db="EMBL/GenBank/DDBJ databases">
        <title>Rhizophora mucronata_Transcriptome.</title>
        <authorList>
            <person name="Meera S.P."/>
            <person name="Sreeshan A."/>
            <person name="Augustine A."/>
        </authorList>
    </citation>
    <scope>NUCLEOTIDE SEQUENCE</scope>
    <source>
        <tissue evidence="2">Leaf</tissue>
    </source>
</reference>
<accession>A0A2P2NN96</accession>
<sequence>MQLNTATYQKKTKTGQLTLNKKFSRNANH</sequence>
<protein>
    <submittedName>
        <fullName evidence="2">Uncharacterized protein</fullName>
    </submittedName>
</protein>
<dbReference type="AlphaFoldDB" id="A0A2P2NN96"/>
<evidence type="ECO:0000313" key="2">
    <source>
        <dbReference type="EMBL" id="MBX43936.1"/>
    </source>
</evidence>
<name>A0A2P2NN96_RHIMU</name>
<feature type="compositionally biased region" description="Polar residues" evidence="1">
    <location>
        <begin position="1"/>
        <end position="21"/>
    </location>
</feature>
<feature type="region of interest" description="Disordered" evidence="1">
    <location>
        <begin position="1"/>
        <end position="29"/>
    </location>
</feature>
<dbReference type="EMBL" id="GGEC01063452">
    <property type="protein sequence ID" value="MBX43936.1"/>
    <property type="molecule type" value="Transcribed_RNA"/>
</dbReference>